<feature type="transmembrane region" description="Helical" evidence="1">
    <location>
        <begin position="20"/>
        <end position="37"/>
    </location>
</feature>
<proteinExistence type="predicted"/>
<keyword evidence="1" id="KW-0812">Transmembrane</keyword>
<keyword evidence="1" id="KW-1133">Transmembrane helix</keyword>
<dbReference type="Proteomes" id="UP000251002">
    <property type="component" value="Unassembled WGS sequence"/>
</dbReference>
<evidence type="ECO:0000256" key="1">
    <source>
        <dbReference type="SAM" id="Phobius"/>
    </source>
</evidence>
<gene>
    <name evidence="2" type="ORF">DP120_16890</name>
</gene>
<accession>A0A365KKF5</accession>
<reference evidence="2 3" key="1">
    <citation type="submission" date="2018-06" db="EMBL/GenBank/DDBJ databases">
        <title>The draft genome sequences of strains SCU63 and S1.</title>
        <authorList>
            <person name="Gan L."/>
        </authorList>
    </citation>
    <scope>NUCLEOTIDE SEQUENCE [LARGE SCALE GENOMIC DNA]</scope>
    <source>
        <strain evidence="2 3">SCU63</strain>
    </source>
</reference>
<comment type="caution">
    <text evidence="2">The sequence shown here is derived from an EMBL/GenBank/DDBJ whole genome shotgun (WGS) entry which is preliminary data.</text>
</comment>
<dbReference type="EMBL" id="QLZR01000009">
    <property type="protein sequence ID" value="RAZ73612.1"/>
    <property type="molecule type" value="Genomic_DNA"/>
</dbReference>
<evidence type="ECO:0000313" key="3">
    <source>
        <dbReference type="Proteomes" id="UP000251002"/>
    </source>
</evidence>
<dbReference type="RefSeq" id="WP_112224802.1">
    <property type="nucleotide sequence ID" value="NZ_CP196859.1"/>
</dbReference>
<sequence length="181" mass="20829">MNVIGSVWEAVKPVWDVVNPIWVVVGPAAGFGLKSVLENKKKKKINSSESKDSIEQAVHLISAKYFSIGRDIELYKFTGSNIAGLNEFPVEWIPSQKELNALSRGRMIDDCTEIISMDLTVKDKDFKEFEENIRSFMHECRNLKRIMENKEFDELKISVIQTVDEKLKESHGKIMNDFRNF</sequence>
<keyword evidence="1" id="KW-0472">Membrane</keyword>
<name>A0A365KKF5_9BACL</name>
<evidence type="ECO:0000313" key="2">
    <source>
        <dbReference type="EMBL" id="RAZ73612.1"/>
    </source>
</evidence>
<dbReference type="AlphaFoldDB" id="A0A365KKF5"/>
<organism evidence="2 3">
    <name type="scientific">Planococcus halotolerans</name>
    <dbReference type="NCBI Taxonomy" id="2233542"/>
    <lineage>
        <taxon>Bacteria</taxon>
        <taxon>Bacillati</taxon>
        <taxon>Bacillota</taxon>
        <taxon>Bacilli</taxon>
        <taxon>Bacillales</taxon>
        <taxon>Caryophanaceae</taxon>
        <taxon>Planococcus</taxon>
    </lineage>
</organism>
<protein>
    <submittedName>
        <fullName evidence="2">Uncharacterized protein</fullName>
    </submittedName>
</protein>
<keyword evidence="3" id="KW-1185">Reference proteome</keyword>